<proteinExistence type="predicted"/>
<sequence length="295" mass="33083">MRSVFVRHRWEPYLWILPSILLMLVFVVFPIGIVFRLAFSHISRAGVVGGFIGLKNFQDAVSSAAFPQVMLNTAFWVVSVVGLSTLIGFICAMVLNQPFRGRKIARSIMVFPWAASLVIQASVWNYIIKMEYGNLNNILLNLGFLQDPVNWRASYQIEFIWECAIGIIVTIPFVTFTVLSGLQSIDASYYEAATVDGAGFWKKLRHVTIPLVKPSLTVSTVLNIIYVFNSFPIIYTITKGAPANKTDTMVTYLYMLAFYDQRKGPATALSVIGFVILCIASGCYMLITMRKEDNL</sequence>
<reference evidence="1" key="1">
    <citation type="submission" date="2021-01" db="EMBL/GenBank/DDBJ databases">
        <title>Complete genome sequence of Clostridiales bacterium R-7.</title>
        <authorList>
            <person name="Mahoney-Kurpe S.C."/>
            <person name="Palevich N."/>
            <person name="Koike S."/>
            <person name="Moon C.D."/>
            <person name="Attwood G.T."/>
        </authorList>
    </citation>
    <scope>NUCLEOTIDE SEQUENCE</scope>
    <source>
        <strain evidence="1">R-7</strain>
    </source>
</reference>
<gene>
    <name evidence="1" type="ORF">JYE49_03695</name>
</gene>
<accession>A0AC61N421</accession>
<evidence type="ECO:0000313" key="1">
    <source>
        <dbReference type="EMBL" id="QUC67815.1"/>
    </source>
</evidence>
<keyword evidence="2" id="KW-1185">Reference proteome</keyword>
<protein>
    <submittedName>
        <fullName evidence="1">Sugar ABC transporter permease</fullName>
    </submittedName>
</protein>
<dbReference type="EMBL" id="CP068393">
    <property type="protein sequence ID" value="QUC67815.1"/>
    <property type="molecule type" value="Genomic_DNA"/>
</dbReference>
<name>A0AC61N421_9FIRM</name>
<dbReference type="Proteomes" id="UP000682782">
    <property type="component" value="Chromosome"/>
</dbReference>
<organism evidence="1 2">
    <name type="scientific">Aristaeella hokkaidonensis</name>
    <dbReference type="NCBI Taxonomy" id="3046382"/>
    <lineage>
        <taxon>Bacteria</taxon>
        <taxon>Bacillati</taxon>
        <taxon>Bacillota</taxon>
        <taxon>Clostridia</taxon>
        <taxon>Eubacteriales</taxon>
        <taxon>Aristaeellaceae</taxon>
        <taxon>Aristaeella</taxon>
    </lineage>
</organism>
<evidence type="ECO:0000313" key="2">
    <source>
        <dbReference type="Proteomes" id="UP000682782"/>
    </source>
</evidence>